<feature type="transmembrane region" description="Helical" evidence="1">
    <location>
        <begin position="420"/>
        <end position="441"/>
    </location>
</feature>
<dbReference type="EMBL" id="FOOQ01000003">
    <property type="protein sequence ID" value="SFG74328.1"/>
    <property type="molecule type" value="Genomic_DNA"/>
</dbReference>
<feature type="transmembrane region" description="Helical" evidence="1">
    <location>
        <begin position="81"/>
        <end position="100"/>
    </location>
</feature>
<feature type="transmembrane region" description="Helical" evidence="1">
    <location>
        <begin position="291"/>
        <end position="310"/>
    </location>
</feature>
<dbReference type="OrthoDB" id="137309at2157"/>
<sequence length="621" mass="67632">MSATRTTRSQSQTGTTDALHLALVVGYLALAGAVLWARVNPSPGYDASIYTSTPLLYWLGALVAVGIGLGTAVSGERVTRALGVGLAGLTMISFLGLPFLQGMYFHGSGDAMTHLGWTKALVQTDFGFGDLIYPGGHSLAAFLSQTMGVSIRHGLMYAMLTMSTVTLVFIPLAVWAVVRDERAVGLAVFTGMLMLSVNNISTHAHFHSYTLTTLYFPFVLYLTFKHVTRAAEDDALPDWLSAVSLLSPVALGATVFYHPQVAIDVLILLFTIFGVGYVLRRRNDASTAFEYRLLAGQVVVLGVIFVTWAVQHQHTFIFAQNLTESVIGFAETGQGAGDIAQDRSESAGSLGISIWELFAKLFGISMLYIILASGLILGEVFGGVRDRTDDSGIAVTYIGFSALTLGPFFAAQFIGNVSSYFFRHLGFAMVLVGVLGAIALYKLAAEYGPHLSGGARVASTVLAILVLTGSLVAFYPSPYIYLPSSETPESQFVGYNATFQHRAEEVPFAKVRSGPERFSDALSAGIPDRLMWGMSQEEFNSIENVTRYRGNNRTDHPGYYLVVSERDRERETVGYHGIRYQNEDFDRIDQQVTPRISRVQTNGDYRLYYVDQEGLPLEATG</sequence>
<keyword evidence="1" id="KW-0812">Transmembrane</keyword>
<feature type="transmembrane region" description="Helical" evidence="1">
    <location>
        <begin position="183"/>
        <end position="200"/>
    </location>
</feature>
<protein>
    <recommendedName>
        <fullName evidence="4">4-amino-4-deoxy-L-arabinose transferase</fullName>
    </recommendedName>
</protein>
<dbReference type="RefSeq" id="WP_092893234.1">
    <property type="nucleotide sequence ID" value="NZ_FOOQ01000003.1"/>
</dbReference>
<evidence type="ECO:0000313" key="3">
    <source>
        <dbReference type="Proteomes" id="UP000198876"/>
    </source>
</evidence>
<evidence type="ECO:0000256" key="1">
    <source>
        <dbReference type="SAM" id="Phobius"/>
    </source>
</evidence>
<name>A0A1I2UBA6_9EURY</name>
<keyword evidence="1" id="KW-0472">Membrane</keyword>
<organism evidence="2 3">
    <name type="scientific">Halopelagius inordinatus</name>
    <dbReference type="NCBI Taxonomy" id="553467"/>
    <lineage>
        <taxon>Archaea</taxon>
        <taxon>Methanobacteriati</taxon>
        <taxon>Methanobacteriota</taxon>
        <taxon>Stenosarchaea group</taxon>
        <taxon>Halobacteria</taxon>
        <taxon>Halobacteriales</taxon>
        <taxon>Haloferacaceae</taxon>
    </lineage>
</organism>
<evidence type="ECO:0008006" key="4">
    <source>
        <dbReference type="Google" id="ProtNLM"/>
    </source>
</evidence>
<keyword evidence="1" id="KW-1133">Transmembrane helix</keyword>
<feature type="transmembrane region" description="Helical" evidence="1">
    <location>
        <begin position="261"/>
        <end position="279"/>
    </location>
</feature>
<proteinExistence type="predicted"/>
<dbReference type="Proteomes" id="UP000198876">
    <property type="component" value="Unassembled WGS sequence"/>
</dbReference>
<keyword evidence="3" id="KW-1185">Reference proteome</keyword>
<gene>
    <name evidence="2" type="ORF">SAMN04488063_2855</name>
</gene>
<reference evidence="3" key="1">
    <citation type="submission" date="2016-10" db="EMBL/GenBank/DDBJ databases">
        <authorList>
            <person name="Varghese N."/>
            <person name="Submissions S."/>
        </authorList>
    </citation>
    <scope>NUCLEOTIDE SEQUENCE [LARGE SCALE GENOMIC DNA]</scope>
    <source>
        <strain evidence="3">CGMCC 1.7739</strain>
    </source>
</reference>
<feature type="transmembrane region" description="Helical" evidence="1">
    <location>
        <begin position="453"/>
        <end position="475"/>
    </location>
</feature>
<feature type="transmembrane region" description="Helical" evidence="1">
    <location>
        <begin position="393"/>
        <end position="414"/>
    </location>
</feature>
<feature type="transmembrane region" description="Helical" evidence="1">
    <location>
        <begin position="55"/>
        <end position="74"/>
    </location>
</feature>
<evidence type="ECO:0000313" key="2">
    <source>
        <dbReference type="EMBL" id="SFG74328.1"/>
    </source>
</evidence>
<dbReference type="AlphaFoldDB" id="A0A1I2UBA6"/>
<feature type="transmembrane region" description="Helical" evidence="1">
    <location>
        <begin position="357"/>
        <end position="381"/>
    </location>
</feature>
<feature type="transmembrane region" description="Helical" evidence="1">
    <location>
        <begin position="155"/>
        <end position="176"/>
    </location>
</feature>
<accession>A0A1I2UBA6</accession>
<feature type="transmembrane region" description="Helical" evidence="1">
    <location>
        <begin position="21"/>
        <end position="39"/>
    </location>
</feature>